<proteinExistence type="predicted"/>
<evidence type="ECO:0000313" key="1">
    <source>
        <dbReference type="EMBL" id="GFO15994.1"/>
    </source>
</evidence>
<protein>
    <submittedName>
        <fullName evidence="1">Uncharacterized protein</fullName>
    </submittedName>
</protein>
<dbReference type="Proteomes" id="UP000735302">
    <property type="component" value="Unassembled WGS sequence"/>
</dbReference>
<dbReference type="EMBL" id="BLXT01004638">
    <property type="protein sequence ID" value="GFO15994.1"/>
    <property type="molecule type" value="Genomic_DNA"/>
</dbReference>
<accession>A0AAV4B7H2</accession>
<keyword evidence="2" id="KW-1185">Reference proteome</keyword>
<reference evidence="1 2" key="1">
    <citation type="journal article" date="2021" name="Elife">
        <title>Chloroplast acquisition without the gene transfer in kleptoplastic sea slugs, Plakobranchus ocellatus.</title>
        <authorList>
            <person name="Maeda T."/>
            <person name="Takahashi S."/>
            <person name="Yoshida T."/>
            <person name="Shimamura S."/>
            <person name="Takaki Y."/>
            <person name="Nagai Y."/>
            <person name="Toyoda A."/>
            <person name="Suzuki Y."/>
            <person name="Arimoto A."/>
            <person name="Ishii H."/>
            <person name="Satoh N."/>
            <person name="Nishiyama T."/>
            <person name="Hasebe M."/>
            <person name="Maruyama T."/>
            <person name="Minagawa J."/>
            <person name="Obokata J."/>
            <person name="Shigenobu S."/>
        </authorList>
    </citation>
    <scope>NUCLEOTIDE SEQUENCE [LARGE SCALE GENOMIC DNA]</scope>
</reference>
<organism evidence="1 2">
    <name type="scientific">Plakobranchus ocellatus</name>
    <dbReference type="NCBI Taxonomy" id="259542"/>
    <lineage>
        <taxon>Eukaryota</taxon>
        <taxon>Metazoa</taxon>
        <taxon>Spiralia</taxon>
        <taxon>Lophotrochozoa</taxon>
        <taxon>Mollusca</taxon>
        <taxon>Gastropoda</taxon>
        <taxon>Heterobranchia</taxon>
        <taxon>Euthyneura</taxon>
        <taxon>Panpulmonata</taxon>
        <taxon>Sacoglossa</taxon>
        <taxon>Placobranchoidea</taxon>
        <taxon>Plakobranchidae</taxon>
        <taxon>Plakobranchus</taxon>
    </lineage>
</organism>
<dbReference type="AlphaFoldDB" id="A0AAV4B7H2"/>
<gene>
    <name evidence="1" type="ORF">PoB_004249900</name>
</gene>
<comment type="caution">
    <text evidence="1">The sequence shown here is derived from an EMBL/GenBank/DDBJ whole genome shotgun (WGS) entry which is preliminary data.</text>
</comment>
<sequence length="161" mass="17648">MPLCMVLGAVAGPQVCKPFLSLLTVALSISQGFARNAGRRVTPLMTLDRIRSILLPAQGTHQGQLMTCIVLLQATVSSQSDVMELLQSFMSGIVDHTREMMANKISKLMSKIDNKMSTLSQKKDCLNANLDRFMDLRCRFPQRGGAYCCGKTMCICNSIVA</sequence>
<name>A0AAV4B7H2_9GAST</name>
<evidence type="ECO:0000313" key="2">
    <source>
        <dbReference type="Proteomes" id="UP000735302"/>
    </source>
</evidence>